<name>A0AAX1EIS1_9GAMM</name>
<dbReference type="RefSeq" id="WP_135060903.1">
    <property type="nucleotide sequence ID" value="NZ_CP038254.1"/>
</dbReference>
<evidence type="ECO:0008006" key="3">
    <source>
        <dbReference type="Google" id="ProtNLM"/>
    </source>
</evidence>
<reference evidence="1 2" key="1">
    <citation type="submission" date="2019-03" db="EMBL/GenBank/DDBJ databases">
        <title>Diverse conjugative elements silence natural transformation in Legionella species.</title>
        <authorList>
            <person name="Durieux I."/>
            <person name="Ginevra C."/>
            <person name="Attaiech L."/>
            <person name="Picq K."/>
            <person name="Juan P.A."/>
            <person name="Jarraud S."/>
            <person name="Charpentier X."/>
        </authorList>
    </citation>
    <scope>NUCLEOTIDE SEQUENCE [LARGE SCALE GENOMIC DNA]</scope>
    <source>
        <strain evidence="1 2">HL-0427-4011</strain>
    </source>
</reference>
<sequence>MNSSEDLLSKAEKYILVSMMANQEGAGLGVEKYFIIKDLKSINDDYFQNFIDFKINLNIERLVEKSLIERTDQCDSPAYAITPEGKSWLLENENCIDELLPFSEKGQ</sequence>
<proteinExistence type="predicted"/>
<gene>
    <name evidence="1" type="ORF">E3983_10285</name>
</gene>
<organism evidence="1 2">
    <name type="scientific">Legionella israelensis</name>
    <dbReference type="NCBI Taxonomy" id="454"/>
    <lineage>
        <taxon>Bacteria</taxon>
        <taxon>Pseudomonadati</taxon>
        <taxon>Pseudomonadota</taxon>
        <taxon>Gammaproteobacteria</taxon>
        <taxon>Legionellales</taxon>
        <taxon>Legionellaceae</taxon>
        <taxon>Legionella</taxon>
    </lineage>
</organism>
<evidence type="ECO:0000313" key="2">
    <source>
        <dbReference type="Proteomes" id="UP000295517"/>
    </source>
</evidence>
<evidence type="ECO:0000313" key="1">
    <source>
        <dbReference type="EMBL" id="QBR84717.1"/>
    </source>
</evidence>
<accession>A0AAX1EIS1</accession>
<dbReference type="AlphaFoldDB" id="A0AAX1EIS1"/>
<protein>
    <recommendedName>
        <fullName evidence="3">Transcriptional regulator</fullName>
    </recommendedName>
</protein>
<dbReference type="EMBL" id="CP038254">
    <property type="protein sequence ID" value="QBR84717.1"/>
    <property type="molecule type" value="Genomic_DNA"/>
</dbReference>
<dbReference type="Proteomes" id="UP000295517">
    <property type="component" value="Chromosome"/>
</dbReference>